<keyword evidence="2" id="KW-0456">Lyase</keyword>
<dbReference type="Proteomes" id="UP000070188">
    <property type="component" value="Unassembled WGS sequence"/>
</dbReference>
<dbReference type="Gene3D" id="3.20.20.70">
    <property type="entry name" value="Aldolase class I"/>
    <property type="match status" value="1"/>
</dbReference>
<dbReference type="SUPFAM" id="SSF102110">
    <property type="entry name" value="(2r)-phospho-3-sulfolactate synthase ComA"/>
    <property type="match status" value="1"/>
</dbReference>
<dbReference type="EMBL" id="LAXD01000001">
    <property type="protein sequence ID" value="KWX01052.1"/>
    <property type="molecule type" value="Genomic_DNA"/>
</dbReference>
<accession>A0A132MUL1</accession>
<dbReference type="RefSeq" id="WP_066887181.1">
    <property type="nucleotide sequence ID" value="NZ_CP171739.1"/>
</dbReference>
<gene>
    <name evidence="2" type="ORF">LI90_2080</name>
</gene>
<comment type="caution">
    <text evidence="2">The sequence shown here is derived from an EMBL/GenBank/DDBJ whole genome shotgun (WGS) entry which is preliminary data.</text>
</comment>
<dbReference type="Pfam" id="PF02679">
    <property type="entry name" value="ComA"/>
    <property type="match status" value="1"/>
</dbReference>
<dbReference type="PATRIC" id="fig|1469144.10.peg.2256"/>
<dbReference type="GO" id="GO:0043817">
    <property type="term" value="F:phosphosulfolactate synthase activity"/>
    <property type="evidence" value="ECO:0007669"/>
    <property type="project" value="UniProtKB-EC"/>
</dbReference>
<organism evidence="2 3">
    <name type="scientific">Carbonactinospora thermoautotrophica</name>
    <dbReference type="NCBI Taxonomy" id="1469144"/>
    <lineage>
        <taxon>Bacteria</taxon>
        <taxon>Bacillati</taxon>
        <taxon>Actinomycetota</taxon>
        <taxon>Actinomycetes</taxon>
        <taxon>Kitasatosporales</taxon>
        <taxon>Carbonactinosporaceae</taxon>
        <taxon>Carbonactinospora</taxon>
    </lineage>
</organism>
<dbReference type="PANTHER" id="PTHR48413">
    <property type="match status" value="1"/>
</dbReference>
<dbReference type="PANTHER" id="PTHR48413:SF1">
    <property type="entry name" value="PROTEIN HEAT-STRESS-ASSOCIATED 32"/>
    <property type="match status" value="1"/>
</dbReference>
<protein>
    <submittedName>
        <fullName evidence="2">Phosphosulfolactate synthase</fullName>
        <ecNumber evidence="2">4.4.1.19</ecNumber>
    </submittedName>
</protein>
<dbReference type="InterPro" id="IPR036112">
    <property type="entry name" value="ComA_synth_sf"/>
</dbReference>
<sequence>MWDCPDFLALPDRAQKPRRHGITHVLDKGTTTAELEALLAQVGHLVDVLKIGWGIAYIDPTIKERVALCHAAGVTVCLGGTLLEVAVCQGREAELRRWAVEIGITAVEVSNGLRAMTAERKTELIRSLAADFTVLAETGAKDGNAPVVTGHWLAEMEADLAAGATWVIAEGRESGTVGLYHEDGTVRADLVEAVAARLPIDRVIFEAPRKAQQAWFVRRFGADVNLGNVPLDEVIPLETLRLGLRADTAVVPMGAQA</sequence>
<name>A0A132MUL1_9ACTN</name>
<dbReference type="EC" id="4.4.1.19" evidence="2"/>
<dbReference type="OrthoDB" id="7809088at2"/>
<dbReference type="AlphaFoldDB" id="A0A132MUL1"/>
<evidence type="ECO:0000256" key="1">
    <source>
        <dbReference type="ARBA" id="ARBA00010424"/>
    </source>
</evidence>
<proteinExistence type="inferred from homology"/>
<dbReference type="STRING" id="1469144.LI90_2080"/>
<dbReference type="InterPro" id="IPR013785">
    <property type="entry name" value="Aldolase_TIM"/>
</dbReference>
<dbReference type="InterPro" id="IPR003830">
    <property type="entry name" value="ComA_synth"/>
</dbReference>
<evidence type="ECO:0000313" key="2">
    <source>
        <dbReference type="EMBL" id="KWX01052.1"/>
    </source>
</evidence>
<evidence type="ECO:0000313" key="3">
    <source>
        <dbReference type="Proteomes" id="UP000070188"/>
    </source>
</evidence>
<comment type="similarity">
    <text evidence="1">Belongs to the phosphosulfolactate synthase family.</text>
</comment>
<reference evidence="3" key="1">
    <citation type="submission" date="2015-04" db="EMBL/GenBank/DDBJ databases">
        <title>Physiological reanalysis, assessment of diazotrophy, and genome sequences of multiple isolates of Streptomyces thermoautotrophicus.</title>
        <authorList>
            <person name="MacKellar D.C."/>
            <person name="Lieber L."/>
            <person name="Norman J."/>
            <person name="Bolger A."/>
            <person name="Tobin C."/>
            <person name="Murray J.W."/>
            <person name="Chang R."/>
            <person name="Ford T."/>
            <person name="Nguyen P.Q."/>
            <person name="Woodward J."/>
            <person name="Permingeat H."/>
            <person name="Joshi N.S."/>
            <person name="Silver P.A."/>
            <person name="Usadel B."/>
            <person name="Rutherford A.W."/>
            <person name="Friesen M."/>
            <person name="Prell J."/>
        </authorList>
    </citation>
    <scope>NUCLEOTIDE SEQUENCE [LARGE SCALE GENOMIC DNA]</scope>
    <source>
        <strain evidence="3">H1</strain>
    </source>
</reference>
<keyword evidence="3" id="KW-1185">Reference proteome</keyword>